<dbReference type="InterPro" id="IPR009056">
    <property type="entry name" value="Cyt_c-like_dom"/>
</dbReference>
<keyword evidence="3" id="KW-0813">Transport</keyword>
<dbReference type="SUPFAM" id="SSF49503">
    <property type="entry name" value="Cupredoxins"/>
    <property type="match status" value="1"/>
</dbReference>
<dbReference type="Pfam" id="PF00034">
    <property type="entry name" value="Cytochrom_C"/>
    <property type="match status" value="1"/>
</dbReference>
<evidence type="ECO:0000256" key="10">
    <source>
        <dbReference type="ARBA" id="ARBA00047816"/>
    </source>
</evidence>
<dbReference type="EMBL" id="JYNE01000012">
    <property type="protein sequence ID" value="KNH03353.1"/>
    <property type="molecule type" value="Genomic_DNA"/>
</dbReference>
<evidence type="ECO:0000256" key="8">
    <source>
        <dbReference type="ARBA" id="ARBA00023008"/>
    </source>
</evidence>
<evidence type="ECO:0000256" key="4">
    <source>
        <dbReference type="ARBA" id="ARBA00022617"/>
    </source>
</evidence>
<dbReference type="SUPFAM" id="SSF46626">
    <property type="entry name" value="Cytochrome c"/>
    <property type="match status" value="1"/>
</dbReference>
<dbReference type="PROSITE" id="PS00078">
    <property type="entry name" value="COX2"/>
    <property type="match status" value="1"/>
</dbReference>
<evidence type="ECO:0000256" key="6">
    <source>
        <dbReference type="ARBA" id="ARBA00022982"/>
    </source>
</evidence>
<keyword evidence="6" id="KW-0249">Electron transport</keyword>
<dbReference type="PANTHER" id="PTHR22888:SF9">
    <property type="entry name" value="CYTOCHROME C OXIDASE SUBUNIT 2"/>
    <property type="match status" value="1"/>
</dbReference>
<gene>
    <name evidence="16" type="ORF">J121_2952</name>
</gene>
<keyword evidence="5 11" id="KW-0479">Metal-binding</keyword>
<proteinExistence type="inferred from homology"/>
<keyword evidence="16" id="KW-0560">Oxidoreductase</keyword>
<dbReference type="PROSITE" id="PS50857">
    <property type="entry name" value="COX2_CUA"/>
    <property type="match status" value="1"/>
</dbReference>
<evidence type="ECO:0000259" key="14">
    <source>
        <dbReference type="PROSITE" id="PS50857"/>
    </source>
</evidence>
<dbReference type="PRINTS" id="PR01166">
    <property type="entry name" value="CYCOXIDASEII"/>
</dbReference>
<dbReference type="InterPro" id="IPR002429">
    <property type="entry name" value="CcO_II-like_C"/>
</dbReference>
<dbReference type="AlphaFoldDB" id="A0A0L1KH73"/>
<comment type="caution">
    <text evidence="16">The sequence shown here is derived from an EMBL/GenBank/DDBJ whole genome shotgun (WGS) entry which is preliminary data.</text>
</comment>
<evidence type="ECO:0000256" key="11">
    <source>
        <dbReference type="PROSITE-ProRule" id="PRU00433"/>
    </source>
</evidence>
<dbReference type="InterPro" id="IPR036909">
    <property type="entry name" value="Cyt_c-like_dom_sf"/>
</dbReference>
<dbReference type="CDD" id="cd04213">
    <property type="entry name" value="CuRO_CcO_Caa3_II"/>
    <property type="match status" value="1"/>
</dbReference>
<evidence type="ECO:0000256" key="12">
    <source>
        <dbReference type="SAM" id="MobiDB-lite"/>
    </source>
</evidence>
<evidence type="ECO:0000256" key="9">
    <source>
        <dbReference type="ARBA" id="ARBA00023136"/>
    </source>
</evidence>
<organism evidence="16 17">
    <name type="scientific">Qipengyuania citrea LAMA 915</name>
    <dbReference type="NCBI Taxonomy" id="1306953"/>
    <lineage>
        <taxon>Bacteria</taxon>
        <taxon>Pseudomonadati</taxon>
        <taxon>Pseudomonadota</taxon>
        <taxon>Alphaproteobacteria</taxon>
        <taxon>Sphingomonadales</taxon>
        <taxon>Erythrobacteraceae</taxon>
        <taxon>Qipengyuania</taxon>
    </lineage>
</organism>
<dbReference type="STRING" id="1306953.J121_2952"/>
<dbReference type="PATRIC" id="fig|1306953.7.peg.3065"/>
<evidence type="ECO:0000313" key="16">
    <source>
        <dbReference type="EMBL" id="KNH03353.1"/>
    </source>
</evidence>
<dbReference type="GO" id="GO:0020037">
    <property type="term" value="F:heme binding"/>
    <property type="evidence" value="ECO:0007669"/>
    <property type="project" value="InterPro"/>
</dbReference>
<evidence type="ECO:0000256" key="3">
    <source>
        <dbReference type="ARBA" id="ARBA00022448"/>
    </source>
</evidence>
<evidence type="ECO:0000313" key="17">
    <source>
        <dbReference type="Proteomes" id="UP000037446"/>
    </source>
</evidence>
<protein>
    <submittedName>
        <fullName evidence="16">Cytochrome c oxidase polypeptide II</fullName>
        <ecNumber evidence="16">1.9.3.1</ecNumber>
    </submittedName>
</protein>
<comment type="catalytic activity">
    <reaction evidence="10">
        <text>4 Fe(II)-[cytochrome c] + O2 + 8 H(+)(in) = 4 Fe(III)-[cytochrome c] + 2 H2O + 4 H(+)(out)</text>
        <dbReference type="Rhea" id="RHEA:11436"/>
        <dbReference type="Rhea" id="RHEA-COMP:10350"/>
        <dbReference type="Rhea" id="RHEA-COMP:14399"/>
        <dbReference type="ChEBI" id="CHEBI:15377"/>
        <dbReference type="ChEBI" id="CHEBI:15378"/>
        <dbReference type="ChEBI" id="CHEBI:15379"/>
        <dbReference type="ChEBI" id="CHEBI:29033"/>
        <dbReference type="ChEBI" id="CHEBI:29034"/>
        <dbReference type="EC" id="7.1.1.9"/>
    </reaction>
</comment>
<dbReference type="GO" id="GO:0016020">
    <property type="term" value="C:membrane"/>
    <property type="evidence" value="ECO:0007669"/>
    <property type="project" value="UniProtKB-SubCell"/>
</dbReference>
<keyword evidence="13" id="KW-0812">Transmembrane</keyword>
<dbReference type="Gene3D" id="2.60.40.420">
    <property type="entry name" value="Cupredoxins - blue copper proteins"/>
    <property type="match status" value="1"/>
</dbReference>
<dbReference type="InterPro" id="IPR008972">
    <property type="entry name" value="Cupredoxin"/>
</dbReference>
<dbReference type="PROSITE" id="PS51007">
    <property type="entry name" value="CYTC"/>
    <property type="match status" value="1"/>
</dbReference>
<feature type="region of interest" description="Disordered" evidence="12">
    <location>
        <begin position="226"/>
        <end position="264"/>
    </location>
</feature>
<feature type="transmembrane region" description="Helical" evidence="13">
    <location>
        <begin position="68"/>
        <end position="89"/>
    </location>
</feature>
<keyword evidence="8" id="KW-0186">Copper</keyword>
<dbReference type="Pfam" id="PF00116">
    <property type="entry name" value="COX2"/>
    <property type="match status" value="1"/>
</dbReference>
<dbReference type="EC" id="1.9.3.1" evidence="16"/>
<feature type="domain" description="Cytochrome c" evidence="15">
    <location>
        <begin position="260"/>
        <end position="352"/>
    </location>
</feature>
<feature type="domain" description="Cytochrome oxidase subunit II copper A binding" evidence="14">
    <location>
        <begin position="101"/>
        <end position="217"/>
    </location>
</feature>
<accession>A0A0L1KH73</accession>
<evidence type="ECO:0000259" key="15">
    <source>
        <dbReference type="PROSITE" id="PS51007"/>
    </source>
</evidence>
<dbReference type="GO" id="GO:0042773">
    <property type="term" value="P:ATP synthesis coupled electron transport"/>
    <property type="evidence" value="ECO:0007669"/>
    <property type="project" value="TreeGrafter"/>
</dbReference>
<dbReference type="InterPro" id="IPR034236">
    <property type="entry name" value="CuRO_CcO_Caa3_II"/>
</dbReference>
<comment type="similarity">
    <text evidence="2">Belongs to the cytochrome c oxidase subunit 2 family.</text>
</comment>
<feature type="transmembrane region" description="Helical" evidence="13">
    <location>
        <begin position="30"/>
        <end position="53"/>
    </location>
</feature>
<dbReference type="InterPro" id="IPR045187">
    <property type="entry name" value="CcO_II"/>
</dbReference>
<dbReference type="GO" id="GO:0004129">
    <property type="term" value="F:cytochrome-c oxidase activity"/>
    <property type="evidence" value="ECO:0007669"/>
    <property type="project" value="UniProtKB-EC"/>
</dbReference>
<comment type="subcellular location">
    <subcellularLocation>
        <location evidence="1">Membrane</location>
    </subcellularLocation>
</comment>
<keyword evidence="9 13" id="KW-0472">Membrane</keyword>
<dbReference type="Proteomes" id="UP000037446">
    <property type="component" value="Unassembled WGS sequence"/>
</dbReference>
<dbReference type="GO" id="GO:0016491">
    <property type="term" value="F:oxidoreductase activity"/>
    <property type="evidence" value="ECO:0007669"/>
    <property type="project" value="UniProtKB-KW"/>
</dbReference>
<dbReference type="PANTHER" id="PTHR22888">
    <property type="entry name" value="CYTOCHROME C OXIDASE, SUBUNIT II"/>
    <property type="match status" value="1"/>
</dbReference>
<evidence type="ECO:0000256" key="7">
    <source>
        <dbReference type="ARBA" id="ARBA00023004"/>
    </source>
</evidence>
<dbReference type="InterPro" id="IPR001505">
    <property type="entry name" value="Copper_CuA"/>
</dbReference>
<keyword evidence="7 11" id="KW-0408">Iron</keyword>
<feature type="compositionally biased region" description="Polar residues" evidence="12">
    <location>
        <begin position="229"/>
        <end position="245"/>
    </location>
</feature>
<evidence type="ECO:0000256" key="1">
    <source>
        <dbReference type="ARBA" id="ARBA00004370"/>
    </source>
</evidence>
<dbReference type="GO" id="GO:0005507">
    <property type="term" value="F:copper ion binding"/>
    <property type="evidence" value="ECO:0007669"/>
    <property type="project" value="InterPro"/>
</dbReference>
<evidence type="ECO:0000256" key="13">
    <source>
        <dbReference type="SAM" id="Phobius"/>
    </source>
</evidence>
<evidence type="ECO:0000256" key="2">
    <source>
        <dbReference type="ARBA" id="ARBA00007866"/>
    </source>
</evidence>
<sequence>MVSTMIDALWGWPPPVLDPAGPYSGRVTTLAWSLFGLGALVTLVVVVALWVAIKGPDKWKAKLGGERAILLGGVAFPGIVLTALLVWGLTLTASLTEPIRGDEMRIRITGEMWWFRVQYLDPSGAVVMEDANEIHIPVGRPVVLELESADVIHSFWVPHLSGKKDMIPGRRTLLRIEADRAGEFGGVCAEYCGRQHALMGFVAVAHEDDDFREWYAERSERQVSAGLGVTSQVEPSSVSGAQGSERSTDTRPIAGANTSPGQLSGRTLFMQSGCAACHRVAGTEANGLAGPDLTHVGSRRTLGAGILPNNRGTLIGWIGDSQSLKPGNRMPSYDMLNADELEAIAIWLEQQK</sequence>
<reference evidence="16" key="1">
    <citation type="submission" date="2015-02" db="EMBL/GenBank/DDBJ databases">
        <authorList>
            <person name="Chooi Y.-H."/>
        </authorList>
    </citation>
    <scope>NUCLEOTIDE SEQUENCE [LARGE SCALE GENOMIC DNA]</scope>
    <source>
        <strain evidence="16">LAMA 915</strain>
    </source>
</reference>
<name>A0A0L1KH73_9SPHN</name>
<evidence type="ECO:0000256" key="5">
    <source>
        <dbReference type="ARBA" id="ARBA00022723"/>
    </source>
</evidence>
<keyword evidence="4 11" id="KW-0349">Heme</keyword>
<keyword evidence="13" id="KW-1133">Transmembrane helix</keyword>